<accession>A0A448UDF8</accession>
<protein>
    <submittedName>
        <fullName evidence="3">Adhesin</fullName>
    </submittedName>
</protein>
<organism evidence="3 4">
    <name type="scientific">Neisseria animaloris</name>
    <dbReference type="NCBI Taxonomy" id="326522"/>
    <lineage>
        <taxon>Bacteria</taxon>
        <taxon>Pseudomonadati</taxon>
        <taxon>Pseudomonadota</taxon>
        <taxon>Betaproteobacteria</taxon>
        <taxon>Neisseriales</taxon>
        <taxon>Neisseriaceae</taxon>
        <taxon>Neisseria</taxon>
    </lineage>
</organism>
<sequence length="146" mass="16232">MRCLIFETVGCAGYLNLMKEKNMKILSTALLVAATLVAGVAHADAGPAVRKSSVNYTCQQGKRVKVTYGFNKQNLPVYASAYVHGKTRYMPINLNSSDNVDTIFGDEDNFKLSTDYMTRANHRSKSIMITSPGQEIVFKSCNPRRR</sequence>
<feature type="domain" description="ACP-like" evidence="2">
    <location>
        <begin position="50"/>
        <end position="143"/>
    </location>
</feature>
<evidence type="ECO:0000259" key="2">
    <source>
        <dbReference type="Pfam" id="PF24574"/>
    </source>
</evidence>
<dbReference type="EMBL" id="LR134516">
    <property type="protein sequence ID" value="VEJ21939.1"/>
    <property type="molecule type" value="Genomic_DNA"/>
</dbReference>
<proteinExistence type="predicted"/>
<reference evidence="3 4" key="1">
    <citation type="submission" date="2018-12" db="EMBL/GenBank/DDBJ databases">
        <authorList>
            <consortium name="Pathogen Informatics"/>
        </authorList>
    </citation>
    <scope>NUCLEOTIDE SEQUENCE [LARGE SCALE GENOMIC DNA]</scope>
    <source>
        <strain evidence="3 4">NCTC12227</strain>
    </source>
</reference>
<keyword evidence="1" id="KW-0732">Signal</keyword>
<feature type="chain" id="PRO_5019581180" evidence="1">
    <location>
        <begin position="44"/>
        <end position="146"/>
    </location>
</feature>
<dbReference type="CDD" id="cd21836">
    <property type="entry name" value="adhesin_CP"/>
    <property type="match status" value="1"/>
</dbReference>
<dbReference type="InterPro" id="IPR056025">
    <property type="entry name" value="ACP_dom"/>
</dbReference>
<dbReference type="Pfam" id="PF24574">
    <property type="entry name" value="Nm-ACP"/>
    <property type="match status" value="1"/>
</dbReference>
<dbReference type="KEGG" id="nani:NCTC12227_01706"/>
<keyword evidence="4" id="KW-1185">Reference proteome</keyword>
<feature type="signal peptide" evidence="1">
    <location>
        <begin position="1"/>
        <end position="43"/>
    </location>
</feature>
<gene>
    <name evidence="3" type="ORF">NCTC12227_01706</name>
</gene>
<evidence type="ECO:0000256" key="1">
    <source>
        <dbReference type="SAM" id="SignalP"/>
    </source>
</evidence>
<dbReference type="STRING" id="326522.BWD08_09035"/>
<evidence type="ECO:0000313" key="3">
    <source>
        <dbReference type="EMBL" id="VEJ21939.1"/>
    </source>
</evidence>
<dbReference type="Proteomes" id="UP000268229">
    <property type="component" value="Chromosome"/>
</dbReference>
<dbReference type="AlphaFoldDB" id="A0A448UDF8"/>
<name>A0A448UDF8_9NEIS</name>
<evidence type="ECO:0000313" key="4">
    <source>
        <dbReference type="Proteomes" id="UP000268229"/>
    </source>
</evidence>